<dbReference type="FunFam" id="1.10.287.280:FF:000001">
    <property type="entry name" value="DNA-directed RNA polymerase"/>
    <property type="match status" value="1"/>
</dbReference>
<dbReference type="PANTHER" id="PTHR10102:SF0">
    <property type="entry name" value="DNA-DIRECTED RNA POLYMERASE, MITOCHONDRIAL"/>
    <property type="match status" value="1"/>
</dbReference>
<dbReference type="Pfam" id="PF14700">
    <property type="entry name" value="RPOL_N"/>
    <property type="match status" value="1"/>
</dbReference>
<evidence type="ECO:0000256" key="5">
    <source>
        <dbReference type="ARBA" id="ARBA00022695"/>
    </source>
</evidence>
<comment type="subcellular location">
    <subcellularLocation>
        <location evidence="1">Mitochondrion</location>
    </subcellularLocation>
</comment>
<keyword evidence="8 10" id="KW-0804">Transcription</keyword>
<keyword evidence="3 10" id="KW-0240">DNA-directed RNA polymerase</keyword>
<feature type="domain" description="DNA-directed RNA polymerase N-terminal" evidence="11">
    <location>
        <begin position="240"/>
        <end position="596"/>
    </location>
</feature>
<dbReference type="InterPro" id="IPR043502">
    <property type="entry name" value="DNA/RNA_pol_sf"/>
</dbReference>
<dbReference type="AlphaFoldDB" id="A0AA38H876"/>
<dbReference type="SMART" id="SM01311">
    <property type="entry name" value="RPOL_N"/>
    <property type="match status" value="1"/>
</dbReference>
<protein>
    <recommendedName>
        <fullName evidence="10">DNA-directed RNA polymerase</fullName>
        <ecNumber evidence="10">2.7.7.6</ecNumber>
    </recommendedName>
</protein>
<dbReference type="PANTHER" id="PTHR10102">
    <property type="entry name" value="DNA-DIRECTED RNA POLYMERASE, MITOCHONDRIAL"/>
    <property type="match status" value="1"/>
</dbReference>
<dbReference type="GO" id="GO:0001018">
    <property type="term" value="F:mitochondrial promoter sequence-specific DNA binding"/>
    <property type="evidence" value="ECO:0007669"/>
    <property type="project" value="TreeGrafter"/>
</dbReference>
<evidence type="ECO:0000256" key="6">
    <source>
        <dbReference type="ARBA" id="ARBA00022946"/>
    </source>
</evidence>
<evidence type="ECO:0000256" key="1">
    <source>
        <dbReference type="ARBA" id="ARBA00004173"/>
    </source>
</evidence>
<dbReference type="InterPro" id="IPR029262">
    <property type="entry name" value="RPOL_N"/>
</dbReference>
<dbReference type="InterPro" id="IPR024075">
    <property type="entry name" value="DNA-dir_RNA_pol_helix_hairp_sf"/>
</dbReference>
<dbReference type="RefSeq" id="XP_052945255.1">
    <property type="nucleotide sequence ID" value="XM_053089481.1"/>
</dbReference>
<evidence type="ECO:0000256" key="7">
    <source>
        <dbReference type="ARBA" id="ARBA00023128"/>
    </source>
</evidence>
<comment type="catalytic activity">
    <reaction evidence="9 10">
        <text>RNA(n) + a ribonucleoside 5'-triphosphate = RNA(n+1) + diphosphate</text>
        <dbReference type="Rhea" id="RHEA:21248"/>
        <dbReference type="Rhea" id="RHEA-COMP:14527"/>
        <dbReference type="Rhea" id="RHEA-COMP:17342"/>
        <dbReference type="ChEBI" id="CHEBI:33019"/>
        <dbReference type="ChEBI" id="CHEBI:61557"/>
        <dbReference type="ChEBI" id="CHEBI:140395"/>
        <dbReference type="EC" id="2.7.7.6"/>
    </reaction>
</comment>
<keyword evidence="13" id="KW-1185">Reference proteome</keyword>
<keyword evidence="5 10" id="KW-0548">Nucleotidyltransferase</keyword>
<evidence type="ECO:0000256" key="4">
    <source>
        <dbReference type="ARBA" id="ARBA00022679"/>
    </source>
</evidence>
<dbReference type="Pfam" id="PF00940">
    <property type="entry name" value="RNA_pol"/>
    <property type="match status" value="1"/>
</dbReference>
<evidence type="ECO:0000256" key="10">
    <source>
        <dbReference type="RuleBase" id="RU003805"/>
    </source>
</evidence>
<dbReference type="InterPro" id="IPR046950">
    <property type="entry name" value="DNA-dir_Rpol_C_phage-type"/>
</dbReference>
<sequence length="1266" mass="140743">MISICLRRPEHTPRAYQIFMQLLEDHRSGKSQPPSAELWGRVTEGAARLGGEINTKDAAKRETWTRRAQNLVDKWEMHQRTRGLSVVAGGGEGGIKVYQGWFAGSVSVGSSIDALAPYFSNDSLKADQLFEAIRPSDLPLAYEALADLAHRHHLKDLGEQVHDHQEGERNRREFIARAVVDEVKPVSETAGRNILRHRTQEILHADAGADAEAEAASPRFAVVNLRNNLSEINNAISPRQRQFNLENASYAAAQAEMKRAYEITDKDKRAGSTTSSHTADDSILQRQKLQGWMYEWLGALQEKLKKDIQAMKERNGGDASEEVPNMTTGTRGMKEDTLVLYLSLLPLDKLALITIIELMRQAGSHGVADGMKSLRGFLAVGKAIETEYRAETIKTVAGVDSPQWLRTLDPQTQKPTRQLVGSVWRKLGKQLDQPDGERQVMDTETEEDLRAVWTPAWSQMTQLGLGSYLVDALLQVAKVDRTAMDPATGERIVEQQQAFTHGYDYMRGKKLGVIRLNPVVASRLQKDSTLLMVHPKHLPMLVQPRAWEDIEVGGYLTHKVPVMRYKESTEQRTYLRAASANKHMEAVYHGLDVLSSTPWAINRKIFDVVLSAWNTGEPIADIPASEDKATYDLPPRDVSGDPQQRAIYVDKAKSALAQSRKDHNERCKFNYNLEIARAYLNDTFYLPHSMDFRGRAYPIPPHLSPVGDDLCRGLLTFGERRPLGKVGLKWLQIQLSNVYGYDKASFDERARFAQDHEADIFDSADRPLEGNRWWLKAEDPWQCLATCFDLTAALRSPNPELYESSLPVHQDGTCNGMQHYAALGGDVRGAKAVNLENGDRPADIYTGVADVVNKVIEQDQAEGHPVAQLIKEPLGRKVVKQTVMTTVYGVTFIGARDQIARQMVARGDISSDQIFVVSGYIAKTVLSCIGDIFSGAKDIMDWLTTSARLIARSIPAERVESAVQRTKTSRNGVTKYEARLEKELMTSVVWTSPLGLPIVQPYRKAAKKQVMTALQSVYISDPNALSQVSPQKQATAFPPNFIHSLDATHMLLTATRCKQAEITFASVHDSYWTHAATVEPMSELIRGEFIRLHSQDLIGQLRDEFLERYGEHFVPVKNARAISNSAATKRKKDSERRKQLASLLGEDIDSPIVTAAVDGVDADVSSLLSESADADADDSDLDGLSAESDLEVDEDVSESAKRRSPVSLELSTADLASLQAKSGGGEVPEEVLADQRFVKFKDILPPPPARGSFDVSRIKDSAYFFS</sequence>
<dbReference type="EC" id="2.7.7.6" evidence="10"/>
<dbReference type="SUPFAM" id="SSF56672">
    <property type="entry name" value="DNA/RNA polymerases"/>
    <property type="match status" value="1"/>
</dbReference>
<comment type="function">
    <text evidence="10">DNA-dependent RNA polymerase catalyzes the transcription of DNA into RNA using the four ribonucleoside triphosphates as substrates.</text>
</comment>
<evidence type="ECO:0000256" key="3">
    <source>
        <dbReference type="ARBA" id="ARBA00022478"/>
    </source>
</evidence>
<dbReference type="Gene3D" id="1.10.1320.10">
    <property type="entry name" value="DNA-directed RNA polymerase, N-terminal domain"/>
    <property type="match status" value="1"/>
</dbReference>
<dbReference type="InterPro" id="IPR002092">
    <property type="entry name" value="DNA-dir_Rpol_phage-type"/>
</dbReference>
<evidence type="ECO:0000256" key="8">
    <source>
        <dbReference type="ARBA" id="ARBA00023163"/>
    </source>
</evidence>
<comment type="similarity">
    <text evidence="2 10">Belongs to the phage and mitochondrial RNA polymerase family.</text>
</comment>
<dbReference type="Gene3D" id="1.10.150.20">
    <property type="entry name" value="5' to 3' exonuclease, C-terminal subdomain"/>
    <property type="match status" value="1"/>
</dbReference>
<keyword evidence="6" id="KW-0809">Transit peptide</keyword>
<keyword evidence="4 10" id="KW-0808">Transferase</keyword>
<dbReference type="EMBL" id="JAKWFO010000005">
    <property type="protein sequence ID" value="KAI9635478.1"/>
    <property type="molecule type" value="Genomic_DNA"/>
</dbReference>
<evidence type="ECO:0000259" key="11">
    <source>
        <dbReference type="SMART" id="SM01311"/>
    </source>
</evidence>
<dbReference type="Gene3D" id="1.10.287.260">
    <property type="match status" value="1"/>
</dbReference>
<dbReference type="Gene3D" id="1.10.287.280">
    <property type="match status" value="1"/>
</dbReference>
<dbReference type="PROSITE" id="PS00489">
    <property type="entry name" value="RNA_POL_PHAGE_2"/>
    <property type="match status" value="1"/>
</dbReference>
<accession>A0AA38H876</accession>
<keyword evidence="7" id="KW-0496">Mitochondrion</keyword>
<comment type="caution">
    <text evidence="12">The sequence shown here is derived from an EMBL/GenBank/DDBJ whole genome shotgun (WGS) entry which is preliminary data.</text>
</comment>
<dbReference type="GeneID" id="77728686"/>
<dbReference type="PROSITE" id="PS00900">
    <property type="entry name" value="RNA_POL_PHAGE_1"/>
    <property type="match status" value="1"/>
</dbReference>
<gene>
    <name evidence="12" type="ORF">MKK02DRAFT_36714</name>
</gene>
<evidence type="ECO:0000256" key="9">
    <source>
        <dbReference type="ARBA" id="ARBA00048552"/>
    </source>
</evidence>
<dbReference type="GO" id="GO:0034245">
    <property type="term" value="C:mitochondrial DNA-directed RNA polymerase complex"/>
    <property type="evidence" value="ECO:0007669"/>
    <property type="project" value="TreeGrafter"/>
</dbReference>
<proteinExistence type="inferred from homology"/>
<evidence type="ECO:0000313" key="13">
    <source>
        <dbReference type="Proteomes" id="UP001164286"/>
    </source>
</evidence>
<dbReference type="GO" id="GO:0006390">
    <property type="term" value="P:mitochondrial transcription"/>
    <property type="evidence" value="ECO:0007669"/>
    <property type="project" value="TreeGrafter"/>
</dbReference>
<evidence type="ECO:0000256" key="2">
    <source>
        <dbReference type="ARBA" id="ARBA00009493"/>
    </source>
</evidence>
<dbReference type="FunFam" id="1.10.150.20:FF:000041">
    <property type="entry name" value="DNA-directed RNA polymerase"/>
    <property type="match status" value="1"/>
</dbReference>
<dbReference type="GO" id="GO:0003899">
    <property type="term" value="F:DNA-directed RNA polymerase activity"/>
    <property type="evidence" value="ECO:0007669"/>
    <property type="project" value="UniProtKB-EC"/>
</dbReference>
<evidence type="ECO:0000313" key="12">
    <source>
        <dbReference type="EMBL" id="KAI9635478.1"/>
    </source>
</evidence>
<organism evidence="12 13">
    <name type="scientific">Dioszegia hungarica</name>
    <dbReference type="NCBI Taxonomy" id="4972"/>
    <lineage>
        <taxon>Eukaryota</taxon>
        <taxon>Fungi</taxon>
        <taxon>Dikarya</taxon>
        <taxon>Basidiomycota</taxon>
        <taxon>Agaricomycotina</taxon>
        <taxon>Tremellomycetes</taxon>
        <taxon>Tremellales</taxon>
        <taxon>Bulleribasidiaceae</taxon>
        <taxon>Dioszegia</taxon>
    </lineage>
</organism>
<dbReference type="Proteomes" id="UP001164286">
    <property type="component" value="Unassembled WGS sequence"/>
</dbReference>
<dbReference type="InterPro" id="IPR037159">
    <property type="entry name" value="RNA_POL_N_sf"/>
</dbReference>
<name>A0AA38H876_9TREE</name>
<reference evidence="12" key="1">
    <citation type="journal article" date="2022" name="G3 (Bethesda)">
        <title>High quality genome of the basidiomycete yeast Dioszegia hungarica PDD-24b-2 isolated from cloud water.</title>
        <authorList>
            <person name="Jarrige D."/>
            <person name="Haridas S."/>
            <person name="Bleykasten-Grosshans C."/>
            <person name="Joly M."/>
            <person name="Nadalig T."/>
            <person name="Sancelme M."/>
            <person name="Vuilleumier S."/>
            <person name="Grigoriev I.V."/>
            <person name="Amato P."/>
            <person name="Bringel F."/>
        </authorList>
    </citation>
    <scope>NUCLEOTIDE SEQUENCE</scope>
    <source>
        <strain evidence="12">PDD-24b-2</strain>
    </source>
</reference>